<keyword evidence="2" id="KW-1185">Reference proteome</keyword>
<dbReference type="EMBL" id="BPQB01000029">
    <property type="protein sequence ID" value="GJE92966.1"/>
    <property type="molecule type" value="Genomic_DNA"/>
</dbReference>
<dbReference type="AlphaFoldDB" id="A0A9P3LEX0"/>
<gene>
    <name evidence="1" type="ORF">PsYK624_091250</name>
</gene>
<comment type="caution">
    <text evidence="1">The sequence shown here is derived from an EMBL/GenBank/DDBJ whole genome shotgun (WGS) entry which is preliminary data.</text>
</comment>
<proteinExistence type="predicted"/>
<organism evidence="1 2">
    <name type="scientific">Phanerochaete sordida</name>
    <dbReference type="NCBI Taxonomy" id="48140"/>
    <lineage>
        <taxon>Eukaryota</taxon>
        <taxon>Fungi</taxon>
        <taxon>Dikarya</taxon>
        <taxon>Basidiomycota</taxon>
        <taxon>Agaricomycotina</taxon>
        <taxon>Agaricomycetes</taxon>
        <taxon>Polyporales</taxon>
        <taxon>Phanerochaetaceae</taxon>
        <taxon>Phanerochaete</taxon>
    </lineage>
</organism>
<dbReference type="Proteomes" id="UP000703269">
    <property type="component" value="Unassembled WGS sequence"/>
</dbReference>
<name>A0A9P3LEX0_9APHY</name>
<evidence type="ECO:0000313" key="2">
    <source>
        <dbReference type="Proteomes" id="UP000703269"/>
    </source>
</evidence>
<sequence length="123" mass="13406">MVAPTYRFDTIVAFAPNGAPQLAPGFLIMYARGPHSNYLNNASGVLDLIFGHASIRFEQRAASLSFPPMALALGTHTRGQLAADIADHVRDHLQGHDIALFERIRLVDVRQGANGIWTVSLDI</sequence>
<evidence type="ECO:0000313" key="1">
    <source>
        <dbReference type="EMBL" id="GJE92966.1"/>
    </source>
</evidence>
<protein>
    <submittedName>
        <fullName evidence="1">Uncharacterized protein</fullName>
    </submittedName>
</protein>
<accession>A0A9P3LEX0</accession>
<reference evidence="1 2" key="1">
    <citation type="submission" date="2021-08" db="EMBL/GenBank/DDBJ databases">
        <title>Draft Genome Sequence of Phanerochaete sordida strain YK-624.</title>
        <authorList>
            <person name="Mori T."/>
            <person name="Dohra H."/>
            <person name="Suzuki T."/>
            <person name="Kawagishi H."/>
            <person name="Hirai H."/>
        </authorList>
    </citation>
    <scope>NUCLEOTIDE SEQUENCE [LARGE SCALE GENOMIC DNA]</scope>
    <source>
        <strain evidence="1 2">YK-624</strain>
    </source>
</reference>